<evidence type="ECO:0000313" key="1">
    <source>
        <dbReference type="EMBL" id="EGE3747984.1"/>
    </source>
</evidence>
<comment type="caution">
    <text evidence="1">The sequence shown here is derived from an EMBL/GenBank/DDBJ whole genome shotgun (WGS) entry which is preliminary data.</text>
</comment>
<sequence>PLNGPSLRKVLPDLIYREKNYVCSDIRCAD</sequence>
<dbReference type="AlphaFoldDB" id="A0A8H9AIG8"/>
<proteinExistence type="predicted"/>
<protein>
    <submittedName>
        <fullName evidence="1">Phage tail protein</fullName>
    </submittedName>
</protein>
<dbReference type="EMBL" id="AAVUMO010000254">
    <property type="protein sequence ID" value="EGE3747984.1"/>
    <property type="molecule type" value="Genomic_DNA"/>
</dbReference>
<dbReference type="Proteomes" id="UP000864586">
    <property type="component" value="Unassembled WGS sequence"/>
</dbReference>
<name>A0A8H9AIG8_SHIBO</name>
<organism evidence="1">
    <name type="scientific">Shigella boydii</name>
    <dbReference type="NCBI Taxonomy" id="621"/>
    <lineage>
        <taxon>Bacteria</taxon>
        <taxon>Pseudomonadati</taxon>
        <taxon>Pseudomonadota</taxon>
        <taxon>Gammaproteobacteria</taxon>
        <taxon>Enterobacterales</taxon>
        <taxon>Enterobacteriaceae</taxon>
        <taxon>Shigella</taxon>
    </lineage>
</organism>
<gene>
    <name evidence="1" type="ORF">DLV22_26065</name>
</gene>
<accession>A0A8H9AIG8</accession>
<feature type="non-terminal residue" evidence="1">
    <location>
        <position position="1"/>
    </location>
</feature>
<reference evidence="1" key="1">
    <citation type="submission" date="2018-05" db="EMBL/GenBank/DDBJ databases">
        <authorList>
            <person name="Ashton P.M."/>
            <person name="Dallman T."/>
            <person name="Nair S."/>
            <person name="De Pinna E."/>
            <person name="Peters T."/>
            <person name="Grant K."/>
        </authorList>
    </citation>
    <scope>NUCLEOTIDE SEQUENCE</scope>
    <source>
        <strain evidence="1">287711</strain>
    </source>
</reference>